<evidence type="ECO:0000313" key="2">
    <source>
        <dbReference type="EMBL" id="KAL2327836.1"/>
    </source>
</evidence>
<sequence length="136" mass="15220">MLSPPPHSLRNTTTLRKPCSVFSLPRKHNHLPGGVTPPPAKSCERPPPPRERNHLPPSALTPPPREVMQSTLSPSRDHNRDSYNWFHPLQNSIEEAFENCVVSRKTEEVVETEEVKTPSLDSNVNELDSPSYAGIV</sequence>
<reference evidence="2 3" key="1">
    <citation type="submission" date="2024-08" db="EMBL/GenBank/DDBJ databases">
        <title>Insights into the chromosomal genome structure of Flemingia macrophylla.</title>
        <authorList>
            <person name="Ding Y."/>
            <person name="Zhao Y."/>
            <person name="Bi W."/>
            <person name="Wu M."/>
            <person name="Zhao G."/>
            <person name="Gong Y."/>
            <person name="Li W."/>
            <person name="Zhang P."/>
        </authorList>
    </citation>
    <scope>NUCLEOTIDE SEQUENCE [LARGE SCALE GENOMIC DNA]</scope>
    <source>
        <strain evidence="2">DYQJB</strain>
        <tissue evidence="2">Leaf</tissue>
    </source>
</reference>
<gene>
    <name evidence="2" type="ORF">Fmac_021263</name>
</gene>
<feature type="compositionally biased region" description="Basic and acidic residues" evidence="1">
    <location>
        <begin position="42"/>
        <end position="54"/>
    </location>
</feature>
<evidence type="ECO:0000256" key="1">
    <source>
        <dbReference type="SAM" id="MobiDB-lite"/>
    </source>
</evidence>
<comment type="caution">
    <text evidence="2">The sequence shown here is derived from an EMBL/GenBank/DDBJ whole genome shotgun (WGS) entry which is preliminary data.</text>
</comment>
<evidence type="ECO:0000313" key="3">
    <source>
        <dbReference type="Proteomes" id="UP001603857"/>
    </source>
</evidence>
<dbReference type="AlphaFoldDB" id="A0ABD1LWC4"/>
<feature type="compositionally biased region" description="Polar residues" evidence="1">
    <location>
        <begin position="119"/>
        <end position="128"/>
    </location>
</feature>
<accession>A0ABD1LWC4</accession>
<name>A0ABD1LWC4_9FABA</name>
<organism evidence="2 3">
    <name type="scientific">Flemingia macrophylla</name>
    <dbReference type="NCBI Taxonomy" id="520843"/>
    <lineage>
        <taxon>Eukaryota</taxon>
        <taxon>Viridiplantae</taxon>
        <taxon>Streptophyta</taxon>
        <taxon>Embryophyta</taxon>
        <taxon>Tracheophyta</taxon>
        <taxon>Spermatophyta</taxon>
        <taxon>Magnoliopsida</taxon>
        <taxon>eudicotyledons</taxon>
        <taxon>Gunneridae</taxon>
        <taxon>Pentapetalae</taxon>
        <taxon>rosids</taxon>
        <taxon>fabids</taxon>
        <taxon>Fabales</taxon>
        <taxon>Fabaceae</taxon>
        <taxon>Papilionoideae</taxon>
        <taxon>50 kb inversion clade</taxon>
        <taxon>NPAAA clade</taxon>
        <taxon>indigoferoid/millettioid clade</taxon>
        <taxon>Phaseoleae</taxon>
        <taxon>Flemingia</taxon>
    </lineage>
</organism>
<keyword evidence="3" id="KW-1185">Reference proteome</keyword>
<proteinExistence type="predicted"/>
<dbReference type="EMBL" id="JBGMDY010000007">
    <property type="protein sequence ID" value="KAL2327836.1"/>
    <property type="molecule type" value="Genomic_DNA"/>
</dbReference>
<protein>
    <submittedName>
        <fullName evidence="2">Uncharacterized protein</fullName>
    </submittedName>
</protein>
<dbReference type="Proteomes" id="UP001603857">
    <property type="component" value="Unassembled WGS sequence"/>
</dbReference>
<feature type="region of interest" description="Disordered" evidence="1">
    <location>
        <begin position="113"/>
        <end position="136"/>
    </location>
</feature>
<feature type="region of interest" description="Disordered" evidence="1">
    <location>
        <begin position="23"/>
        <end position="80"/>
    </location>
</feature>